<accession>A0A833T7V3</accession>
<comment type="caution">
    <text evidence="1">The sequence shown here is derived from an EMBL/GenBank/DDBJ whole genome shotgun (WGS) entry which is preliminary data.</text>
</comment>
<dbReference type="EMBL" id="WSZM01000057">
    <property type="protein sequence ID" value="KAF4044978.1"/>
    <property type="molecule type" value="Genomic_DNA"/>
</dbReference>
<proteinExistence type="predicted"/>
<dbReference type="AlphaFoldDB" id="A0A833T7V3"/>
<gene>
    <name evidence="1" type="ORF">GN244_ATG02685</name>
</gene>
<keyword evidence="2" id="KW-1185">Reference proteome</keyword>
<name>A0A833T7V3_PHYIN</name>
<reference evidence="1" key="1">
    <citation type="submission" date="2020-04" db="EMBL/GenBank/DDBJ databases">
        <title>Hybrid Assembly of Korean Phytophthora infestans isolates.</title>
        <authorList>
            <person name="Prokchorchik M."/>
            <person name="Lee Y."/>
            <person name="Seo J."/>
            <person name="Cho J.-H."/>
            <person name="Park Y.-E."/>
            <person name="Jang D.-C."/>
            <person name="Im J.-S."/>
            <person name="Choi J.-G."/>
            <person name="Park H.-J."/>
            <person name="Lee G.-B."/>
            <person name="Lee Y.-G."/>
            <person name="Hong S.-Y."/>
            <person name="Cho K."/>
            <person name="Sohn K.H."/>
        </authorList>
    </citation>
    <scope>NUCLEOTIDE SEQUENCE</scope>
    <source>
        <strain evidence="1">KR_1_A1</strain>
    </source>
</reference>
<dbReference type="Proteomes" id="UP000602510">
    <property type="component" value="Unassembled WGS sequence"/>
</dbReference>
<evidence type="ECO:0000313" key="1">
    <source>
        <dbReference type="EMBL" id="KAF4044978.1"/>
    </source>
</evidence>
<sequence>MPGSTSDNTGAFPPVDVAKLILEIAPSQEADVVFNVGAGTRNVTAQVAPITPAASCSVEARHDVCSIGKNARKYAWGRFHKRIESAHKRDVDTSSRLSVCHAIFVLANTFLFEEDTELVVGRELGSLWRTRVVAVTSPRYHATSDVVGKMALGSCGLHTSSM</sequence>
<evidence type="ECO:0000313" key="2">
    <source>
        <dbReference type="Proteomes" id="UP000602510"/>
    </source>
</evidence>
<organism evidence="1 2">
    <name type="scientific">Phytophthora infestans</name>
    <name type="common">Potato late blight agent</name>
    <name type="synonym">Botrytis infestans</name>
    <dbReference type="NCBI Taxonomy" id="4787"/>
    <lineage>
        <taxon>Eukaryota</taxon>
        <taxon>Sar</taxon>
        <taxon>Stramenopiles</taxon>
        <taxon>Oomycota</taxon>
        <taxon>Peronosporomycetes</taxon>
        <taxon>Peronosporales</taxon>
        <taxon>Peronosporaceae</taxon>
        <taxon>Phytophthora</taxon>
    </lineage>
</organism>
<protein>
    <submittedName>
        <fullName evidence="1">Uncharacterized protein</fullName>
    </submittedName>
</protein>
<dbReference type="InterPro" id="IPR029063">
    <property type="entry name" value="SAM-dependent_MTases_sf"/>
</dbReference>
<dbReference type="Gene3D" id="3.40.50.150">
    <property type="entry name" value="Vaccinia Virus protein VP39"/>
    <property type="match status" value="1"/>
</dbReference>